<dbReference type="RefSeq" id="WP_040374467.1">
    <property type="nucleotide sequence ID" value="NZ_CP068053.1"/>
</dbReference>
<dbReference type="AlphaFoldDB" id="A0A974NLP9"/>
<evidence type="ECO:0000313" key="2">
    <source>
        <dbReference type="EMBL" id="QQT00124.1"/>
    </source>
</evidence>
<sequence length="152" mass="18073">MESAIILLDDLTDQTTKQMLHNVVMRKRKFEALEKKYLQWVWAALAATLMLLFDVYFYIAVPYSYSFAKMFTVFVEGFGHFIMLGLALGANGYMVLMKKKMDKAEKEYQGLRTEIISKSNILWEQEESWKSRHKVFEMMKKKFDINLYHENK</sequence>
<reference evidence="2 3" key="1">
    <citation type="submission" date="2021-01" db="EMBL/GenBank/DDBJ databases">
        <title>FDA dAtabase for Regulatory Grade micrObial Sequences (FDA-ARGOS): Supporting development and validation of Infectious Disease Dx tests.</title>
        <authorList>
            <person name="Nelson B."/>
            <person name="Plummer A."/>
            <person name="Tallon L."/>
            <person name="Sadzewicz L."/>
            <person name="Zhao X."/>
            <person name="Boylan J."/>
            <person name="Ott S."/>
            <person name="Bowen H."/>
            <person name="Vavikolanu K."/>
            <person name="Mehta A."/>
            <person name="Aluvathingal J."/>
            <person name="Nadendla S."/>
            <person name="Myers T."/>
            <person name="Yan Y."/>
            <person name="Sichtig H."/>
        </authorList>
    </citation>
    <scope>NUCLEOTIDE SEQUENCE [LARGE SCALE GENOMIC DNA]</scope>
    <source>
        <strain evidence="2 3">FDAARGOS_1161</strain>
    </source>
</reference>
<dbReference type="KEGG" id="ppsr:I6J18_21505"/>
<keyword evidence="1" id="KW-0812">Transmembrane</keyword>
<dbReference type="InterPro" id="IPR020210">
    <property type="entry name" value="Uncharacterised_YpbF_TM"/>
</dbReference>
<accession>A0A974NLP9</accession>
<keyword evidence="1" id="KW-1133">Transmembrane helix</keyword>
<dbReference type="Proteomes" id="UP000595254">
    <property type="component" value="Chromosome"/>
</dbReference>
<evidence type="ECO:0000313" key="3">
    <source>
        <dbReference type="Proteomes" id="UP000595254"/>
    </source>
</evidence>
<feature type="transmembrane region" description="Helical" evidence="1">
    <location>
        <begin position="37"/>
        <end position="59"/>
    </location>
</feature>
<name>A0A974NLP9_PERPY</name>
<keyword evidence="1" id="KW-0472">Membrane</keyword>
<organism evidence="2 3">
    <name type="scientific">Peribacillus psychrosaccharolyticus</name>
    <name type="common">Bacillus psychrosaccharolyticus</name>
    <dbReference type="NCBI Taxonomy" id="1407"/>
    <lineage>
        <taxon>Bacteria</taxon>
        <taxon>Bacillati</taxon>
        <taxon>Bacillota</taxon>
        <taxon>Bacilli</taxon>
        <taxon>Bacillales</taxon>
        <taxon>Bacillaceae</taxon>
        <taxon>Peribacillus</taxon>
    </lineage>
</organism>
<dbReference type="EMBL" id="CP068053">
    <property type="protein sequence ID" value="QQT00124.1"/>
    <property type="molecule type" value="Genomic_DNA"/>
</dbReference>
<feature type="transmembrane region" description="Helical" evidence="1">
    <location>
        <begin position="71"/>
        <end position="96"/>
    </location>
</feature>
<proteinExistence type="predicted"/>
<evidence type="ECO:0000256" key="1">
    <source>
        <dbReference type="SAM" id="Phobius"/>
    </source>
</evidence>
<protein>
    <submittedName>
        <fullName evidence="2">DUF2663 family protein</fullName>
    </submittedName>
</protein>
<keyword evidence="3" id="KW-1185">Reference proteome</keyword>
<gene>
    <name evidence="2" type="ORF">I6J18_21505</name>
</gene>
<dbReference type="Pfam" id="PF10864">
    <property type="entry name" value="DUF2663"/>
    <property type="match status" value="1"/>
</dbReference>